<evidence type="ECO:0000259" key="6">
    <source>
        <dbReference type="Pfam" id="PF00441"/>
    </source>
</evidence>
<dbReference type="Gene3D" id="1.10.540.10">
    <property type="entry name" value="Acyl-CoA dehydrogenase/oxidase, N-terminal domain"/>
    <property type="match status" value="1"/>
</dbReference>
<dbReference type="GO" id="GO:0003995">
    <property type="term" value="F:acyl-CoA dehydrogenase activity"/>
    <property type="evidence" value="ECO:0007669"/>
    <property type="project" value="TreeGrafter"/>
</dbReference>
<dbReference type="InterPro" id="IPR050741">
    <property type="entry name" value="Acyl-CoA_dehydrogenase"/>
</dbReference>
<proteinExistence type="inferred from homology"/>
<evidence type="ECO:0000313" key="8">
    <source>
        <dbReference type="EMBL" id="GLB80871.1"/>
    </source>
</evidence>
<dbReference type="AlphaFoldDB" id="A0A9P3Q3N2"/>
<dbReference type="PANTHER" id="PTHR48083">
    <property type="entry name" value="MEDIUM-CHAIN SPECIFIC ACYL-COA DEHYDROGENASE, MITOCHONDRIAL-RELATED"/>
    <property type="match status" value="1"/>
</dbReference>
<dbReference type="EMBL" id="BRZI01000002">
    <property type="protein sequence ID" value="GLD28675.1"/>
    <property type="molecule type" value="Genomic_DNA"/>
</dbReference>
<comment type="cofactor">
    <cofactor evidence="1">
        <name>FAD</name>
        <dbReference type="ChEBI" id="CHEBI:57692"/>
    </cofactor>
</comment>
<evidence type="ECO:0000313" key="10">
    <source>
        <dbReference type="Proteomes" id="UP001064782"/>
    </source>
</evidence>
<comment type="caution">
    <text evidence="9">The sequence shown here is derived from an EMBL/GenBank/DDBJ whole genome shotgun (WGS) entry which is preliminary data.</text>
</comment>
<dbReference type="PANTHER" id="PTHR48083:SF2">
    <property type="entry name" value="MEDIUM-CHAIN SPECIFIC ACYL-COA DEHYDROGENASE, MITOCHONDRIAL"/>
    <property type="match status" value="1"/>
</dbReference>
<evidence type="ECO:0000256" key="3">
    <source>
        <dbReference type="ARBA" id="ARBA00022630"/>
    </source>
</evidence>
<dbReference type="GO" id="GO:0050660">
    <property type="term" value="F:flavin adenine dinucleotide binding"/>
    <property type="evidence" value="ECO:0007669"/>
    <property type="project" value="InterPro"/>
</dbReference>
<dbReference type="Gene3D" id="1.20.140.10">
    <property type="entry name" value="Butyryl-CoA Dehydrogenase, subunit A, domain 3"/>
    <property type="match status" value="1"/>
</dbReference>
<keyword evidence="4" id="KW-0274">FAD</keyword>
<dbReference type="GeneID" id="83627185"/>
<dbReference type="GO" id="GO:0033539">
    <property type="term" value="P:fatty acid beta-oxidation using acyl-CoA dehydrogenase"/>
    <property type="evidence" value="ECO:0007669"/>
    <property type="project" value="TreeGrafter"/>
</dbReference>
<keyword evidence="3" id="KW-0285">Flavoprotein</keyword>
<evidence type="ECO:0000256" key="4">
    <source>
        <dbReference type="ARBA" id="ARBA00022827"/>
    </source>
</evidence>
<dbReference type="Pfam" id="PF00441">
    <property type="entry name" value="Acyl-CoA_dh_1"/>
    <property type="match status" value="1"/>
</dbReference>
<evidence type="ECO:0000256" key="5">
    <source>
        <dbReference type="ARBA" id="ARBA00023002"/>
    </source>
</evidence>
<protein>
    <submittedName>
        <fullName evidence="9">Acyl-CoA dehydrogenase</fullName>
    </submittedName>
</protein>
<dbReference type="InterPro" id="IPR013786">
    <property type="entry name" value="AcylCoA_DH/ox_N"/>
</dbReference>
<name>A0A9P3Q3N2_9MYCO</name>
<evidence type="ECO:0000313" key="9">
    <source>
        <dbReference type="EMBL" id="GLD28675.1"/>
    </source>
</evidence>
<dbReference type="Proteomes" id="UP001165663">
    <property type="component" value="Unassembled WGS sequence"/>
</dbReference>
<keyword evidence="10" id="KW-1185">Reference proteome</keyword>
<dbReference type="Proteomes" id="UP001064782">
    <property type="component" value="Unassembled WGS sequence"/>
</dbReference>
<dbReference type="InterPro" id="IPR036250">
    <property type="entry name" value="AcylCo_DH-like_C"/>
</dbReference>
<gene>
    <name evidence="9" type="primary">acd_1</name>
    <name evidence="9" type="ORF">Mkiyose1413_05580</name>
    <name evidence="8" type="ORF">SRL2020028_01270</name>
</gene>
<dbReference type="InterPro" id="IPR037069">
    <property type="entry name" value="AcylCoA_DH/ox_N_sf"/>
</dbReference>
<dbReference type="Pfam" id="PF02771">
    <property type="entry name" value="Acyl-CoA_dh_N"/>
    <property type="match status" value="1"/>
</dbReference>
<feature type="domain" description="Acyl-CoA dehydrogenase/oxidase C-terminal" evidence="6">
    <location>
        <begin position="212"/>
        <end position="327"/>
    </location>
</feature>
<dbReference type="InterPro" id="IPR009100">
    <property type="entry name" value="AcylCoA_DH/oxidase_NM_dom_sf"/>
</dbReference>
<evidence type="ECO:0000256" key="2">
    <source>
        <dbReference type="ARBA" id="ARBA00009347"/>
    </source>
</evidence>
<dbReference type="EMBL" id="BRXE01000001">
    <property type="protein sequence ID" value="GLB80871.1"/>
    <property type="molecule type" value="Genomic_DNA"/>
</dbReference>
<evidence type="ECO:0000259" key="7">
    <source>
        <dbReference type="Pfam" id="PF02771"/>
    </source>
</evidence>
<feature type="domain" description="Acyl-CoA dehydrogenase/oxidase N-terminal" evidence="7">
    <location>
        <begin position="11"/>
        <end position="123"/>
    </location>
</feature>
<dbReference type="GO" id="GO:0005737">
    <property type="term" value="C:cytoplasm"/>
    <property type="evidence" value="ECO:0007669"/>
    <property type="project" value="TreeGrafter"/>
</dbReference>
<accession>A0A9P3Q3N2</accession>
<organism evidence="9 10">
    <name type="scientific">Mycobacterium kiyosense</name>
    <dbReference type="NCBI Taxonomy" id="2871094"/>
    <lineage>
        <taxon>Bacteria</taxon>
        <taxon>Bacillati</taxon>
        <taxon>Actinomycetota</taxon>
        <taxon>Actinomycetes</taxon>
        <taxon>Mycobacteriales</taxon>
        <taxon>Mycobacteriaceae</taxon>
        <taxon>Mycobacterium</taxon>
    </lineage>
</organism>
<keyword evidence="5" id="KW-0560">Oxidoreductase</keyword>
<dbReference type="SUPFAM" id="SSF47203">
    <property type="entry name" value="Acyl-CoA dehydrogenase C-terminal domain-like"/>
    <property type="match status" value="1"/>
</dbReference>
<evidence type="ECO:0000256" key="1">
    <source>
        <dbReference type="ARBA" id="ARBA00001974"/>
    </source>
</evidence>
<dbReference type="InterPro" id="IPR009075">
    <property type="entry name" value="AcylCo_DH/oxidase_C"/>
</dbReference>
<dbReference type="RefSeq" id="WP_236977287.1">
    <property type="nucleotide sequence ID" value="NZ_BRXE01000001.1"/>
</dbReference>
<reference evidence="9" key="1">
    <citation type="submission" date="2022-08" db="EMBL/GenBank/DDBJ databases">
        <title>Mycobacterium kiyosense sp. nov., scotochromogenic slow-glowing species isolated from respiratory specimens.</title>
        <authorList>
            <person name="Fukano H."/>
            <person name="Kazumi Y."/>
            <person name="Sakagami N."/>
            <person name="Ato M."/>
            <person name="Mitarai S."/>
            <person name="Hoshino Y."/>
        </authorList>
    </citation>
    <scope>NUCLEOTIDE SEQUENCE</scope>
    <source>
        <strain evidence="9">1413</strain>
        <strain evidence="8">SRL2020-028</strain>
    </source>
</reference>
<sequence length="350" mass="36611">MSSKRRRFFDEDHAAFRDSVKRFIATEVAPNLDAWREADATPRSVVAAAGAAGFLGTAVPEEFGGGGADDFGFLTVLIEETVAAGAIGLAVLWALQAGVAIPFLLDHATAADRQRWLPGLSAGQLVAVPAPAILSNVAAGRIADALLITGTDSVALLALDQPGVAVTPIVGNLAGRDAGLADVTLSNGTVDTAGTEIGSPAALRRDIDLWFAVLALASARSATTLAVDYVHERKVFGRPLAEFENTRFRLAELWAEVAGLTAFVDLCVHARSTGELDAADAAAACITATRVCGEAVDQSLQLHGGYGYMREYPVSHAFADARLLRVLASSYSDPRRTLASTVALDTLVQQ</sequence>
<comment type="similarity">
    <text evidence="2">Belongs to the acyl-CoA dehydrogenase family.</text>
</comment>
<dbReference type="SUPFAM" id="SSF56645">
    <property type="entry name" value="Acyl-CoA dehydrogenase NM domain-like"/>
    <property type="match status" value="1"/>
</dbReference>